<sequence length="48" mass="5784">MNYHVRLPVPETKRPGLPEYMTWEELPELPDEIAAHIELWDGRVVWLR</sequence>
<reference evidence="1 2" key="1">
    <citation type="submission" date="2024-10" db="EMBL/GenBank/DDBJ databases">
        <title>The Natural Products Discovery Center: Release of the First 8490 Sequenced Strains for Exploring Actinobacteria Biosynthetic Diversity.</title>
        <authorList>
            <person name="Kalkreuter E."/>
            <person name="Kautsar S.A."/>
            <person name="Yang D."/>
            <person name="Bader C.D."/>
            <person name="Teijaro C.N."/>
            <person name="Fluegel L."/>
            <person name="Davis C.M."/>
            <person name="Simpson J.R."/>
            <person name="Lauterbach L."/>
            <person name="Steele A.D."/>
            <person name="Gui C."/>
            <person name="Meng S."/>
            <person name="Li G."/>
            <person name="Viehrig K."/>
            <person name="Ye F."/>
            <person name="Su P."/>
            <person name="Kiefer A.F."/>
            <person name="Nichols A."/>
            <person name="Cepeda A.J."/>
            <person name="Yan W."/>
            <person name="Fan B."/>
            <person name="Jiang Y."/>
            <person name="Adhikari A."/>
            <person name="Zheng C.-J."/>
            <person name="Schuster L."/>
            <person name="Cowan T.M."/>
            <person name="Smanski M.J."/>
            <person name="Chevrette M.G."/>
            <person name="De Carvalho L.P.S."/>
            <person name="Shen B."/>
        </authorList>
    </citation>
    <scope>NUCLEOTIDE SEQUENCE [LARGE SCALE GENOMIC DNA]</scope>
    <source>
        <strain evidence="1 2">NPDC004119</strain>
    </source>
</reference>
<dbReference type="Proteomes" id="UP001601442">
    <property type="component" value="Unassembled WGS sequence"/>
</dbReference>
<accession>A0ABW6P4L6</accession>
<keyword evidence="2" id="KW-1185">Reference proteome</keyword>
<evidence type="ECO:0000313" key="2">
    <source>
        <dbReference type="Proteomes" id="UP001601442"/>
    </source>
</evidence>
<organism evidence="1 2">
    <name type="scientific">Nocardia aobensis</name>
    <dbReference type="NCBI Taxonomy" id="257277"/>
    <lineage>
        <taxon>Bacteria</taxon>
        <taxon>Bacillati</taxon>
        <taxon>Actinomycetota</taxon>
        <taxon>Actinomycetes</taxon>
        <taxon>Mycobacteriales</taxon>
        <taxon>Nocardiaceae</taxon>
        <taxon>Nocardia</taxon>
    </lineage>
</organism>
<dbReference type="RefSeq" id="WP_387395655.1">
    <property type="nucleotide sequence ID" value="NZ_JBIAMT010000003.1"/>
</dbReference>
<name>A0ABW6P4L6_9NOCA</name>
<protein>
    <submittedName>
        <fullName evidence="1">Uncharacterized protein</fullName>
    </submittedName>
</protein>
<comment type="caution">
    <text evidence="1">The sequence shown here is derived from an EMBL/GenBank/DDBJ whole genome shotgun (WGS) entry which is preliminary data.</text>
</comment>
<gene>
    <name evidence="1" type="ORF">ACFYU5_18200</name>
</gene>
<evidence type="ECO:0000313" key="1">
    <source>
        <dbReference type="EMBL" id="MFF0498347.1"/>
    </source>
</evidence>
<dbReference type="EMBL" id="JBIAMT010000003">
    <property type="protein sequence ID" value="MFF0498347.1"/>
    <property type="molecule type" value="Genomic_DNA"/>
</dbReference>
<proteinExistence type="predicted"/>